<gene>
    <name evidence="1" type="ORF">HUJ06_010186</name>
</gene>
<dbReference type="EMBL" id="DUZY01000003">
    <property type="protein sequence ID" value="DAD31335.1"/>
    <property type="molecule type" value="Genomic_DNA"/>
</dbReference>
<sequence>MFSLFVCDNIGCNPCLVICTCYWHIRYFFLSLEKLSEIAKPSPVIETKQVCTLLEDFLWFIFPNNQNSGN</sequence>
<proteinExistence type="predicted"/>
<accession>A0A822YK37</accession>
<reference evidence="1 2" key="1">
    <citation type="journal article" date="2020" name="Mol. Biol. Evol.">
        <title>Distinct Expression and Methylation Patterns for Genes with Different Fates following a Single Whole-Genome Duplication in Flowering Plants.</title>
        <authorList>
            <person name="Shi T."/>
            <person name="Rahmani R.S."/>
            <person name="Gugger P.F."/>
            <person name="Wang M."/>
            <person name="Li H."/>
            <person name="Zhang Y."/>
            <person name="Li Z."/>
            <person name="Wang Q."/>
            <person name="Van de Peer Y."/>
            <person name="Marchal K."/>
            <person name="Chen J."/>
        </authorList>
    </citation>
    <scope>NUCLEOTIDE SEQUENCE [LARGE SCALE GENOMIC DNA]</scope>
    <source>
        <tissue evidence="1">Leaf</tissue>
    </source>
</reference>
<dbReference type="AlphaFoldDB" id="A0A822YK37"/>
<protein>
    <submittedName>
        <fullName evidence="1">Uncharacterized protein</fullName>
    </submittedName>
</protein>
<name>A0A822YK37_NELNU</name>
<evidence type="ECO:0000313" key="2">
    <source>
        <dbReference type="Proteomes" id="UP000607653"/>
    </source>
</evidence>
<keyword evidence="2" id="KW-1185">Reference proteome</keyword>
<dbReference type="Proteomes" id="UP000607653">
    <property type="component" value="Unassembled WGS sequence"/>
</dbReference>
<comment type="caution">
    <text evidence="1">The sequence shown here is derived from an EMBL/GenBank/DDBJ whole genome shotgun (WGS) entry which is preliminary data.</text>
</comment>
<organism evidence="1 2">
    <name type="scientific">Nelumbo nucifera</name>
    <name type="common">Sacred lotus</name>
    <dbReference type="NCBI Taxonomy" id="4432"/>
    <lineage>
        <taxon>Eukaryota</taxon>
        <taxon>Viridiplantae</taxon>
        <taxon>Streptophyta</taxon>
        <taxon>Embryophyta</taxon>
        <taxon>Tracheophyta</taxon>
        <taxon>Spermatophyta</taxon>
        <taxon>Magnoliopsida</taxon>
        <taxon>Proteales</taxon>
        <taxon>Nelumbonaceae</taxon>
        <taxon>Nelumbo</taxon>
    </lineage>
</organism>
<evidence type="ECO:0000313" key="1">
    <source>
        <dbReference type="EMBL" id="DAD31335.1"/>
    </source>
</evidence>